<dbReference type="Pfam" id="PF12796">
    <property type="entry name" value="Ank_2"/>
    <property type="match status" value="1"/>
</dbReference>
<dbReference type="OrthoDB" id="539213at2759"/>
<dbReference type="PROSITE" id="PS50297">
    <property type="entry name" value="ANK_REP_REGION"/>
    <property type="match status" value="1"/>
</dbReference>
<evidence type="ECO:0000313" key="6">
    <source>
        <dbReference type="Proteomes" id="UP000604046"/>
    </source>
</evidence>
<evidence type="ECO:0000256" key="4">
    <source>
        <dbReference type="SAM" id="MobiDB-lite"/>
    </source>
</evidence>
<dbReference type="GO" id="GO:0085020">
    <property type="term" value="P:protein K6-linked ubiquitination"/>
    <property type="evidence" value="ECO:0007669"/>
    <property type="project" value="TreeGrafter"/>
</dbReference>
<dbReference type="EMBL" id="CAJNDS010002524">
    <property type="protein sequence ID" value="CAE7511753.1"/>
    <property type="molecule type" value="Genomic_DNA"/>
</dbReference>
<dbReference type="SUPFAM" id="SSF48403">
    <property type="entry name" value="Ankyrin repeat"/>
    <property type="match status" value="1"/>
</dbReference>
<comment type="caution">
    <text evidence="5">The sequence shown here is derived from an EMBL/GenBank/DDBJ whole genome shotgun (WGS) entry which is preliminary data.</text>
</comment>
<dbReference type="PANTHER" id="PTHR24171">
    <property type="entry name" value="ANKYRIN REPEAT DOMAIN-CONTAINING PROTEIN 39-RELATED"/>
    <property type="match status" value="1"/>
</dbReference>
<evidence type="ECO:0000313" key="5">
    <source>
        <dbReference type="EMBL" id="CAE7511753.1"/>
    </source>
</evidence>
<dbReference type="InterPro" id="IPR036770">
    <property type="entry name" value="Ankyrin_rpt-contain_sf"/>
</dbReference>
<feature type="region of interest" description="Disordered" evidence="4">
    <location>
        <begin position="238"/>
        <end position="259"/>
    </location>
</feature>
<dbReference type="PROSITE" id="PS50088">
    <property type="entry name" value="ANK_REPEAT"/>
    <property type="match status" value="1"/>
</dbReference>
<dbReference type="InterPro" id="IPR002110">
    <property type="entry name" value="Ankyrin_rpt"/>
</dbReference>
<keyword evidence="6" id="KW-1185">Reference proteome</keyword>
<dbReference type="GO" id="GO:0004842">
    <property type="term" value="F:ubiquitin-protein transferase activity"/>
    <property type="evidence" value="ECO:0007669"/>
    <property type="project" value="TreeGrafter"/>
</dbReference>
<protein>
    <submittedName>
        <fullName evidence="5">Asb8 protein</fullName>
    </submittedName>
</protein>
<dbReference type="Gene3D" id="1.25.40.20">
    <property type="entry name" value="Ankyrin repeat-containing domain"/>
    <property type="match status" value="2"/>
</dbReference>
<keyword evidence="1" id="KW-0677">Repeat</keyword>
<accession>A0A812TAH7</accession>
<dbReference type="PANTHER" id="PTHR24171:SF8">
    <property type="entry name" value="BRCA1-ASSOCIATED RING DOMAIN PROTEIN 1"/>
    <property type="match status" value="1"/>
</dbReference>
<sequence>MEAGGGDAAVQESVCQQPEDLQVYMASGAKVLEMQFVEFVEMCRARRVEQTALELKRCLQRRRGLSRFRQQLIGPDGEILQNGARLDGPMDIQLALWSFEESSGEQIHQLCELAIYANSRGVEELLSKPLDPNLTSEFHGASALACACNRPNSRKVVDLLLEALADPNTLDGQDRTPMFIAVMMRDTGTIVKLLGAKADPDKTSFNTGCRPPRRTPLLLAASMGSAYVVRLLLEAKADKDKPETSGSTPISVAREKGHAKVVQLLQ</sequence>
<evidence type="ECO:0000256" key="2">
    <source>
        <dbReference type="ARBA" id="ARBA00023043"/>
    </source>
</evidence>
<evidence type="ECO:0000256" key="1">
    <source>
        <dbReference type="ARBA" id="ARBA00022737"/>
    </source>
</evidence>
<keyword evidence="2 3" id="KW-0040">ANK repeat</keyword>
<dbReference type="SMART" id="SM00248">
    <property type="entry name" value="ANK"/>
    <property type="match status" value="4"/>
</dbReference>
<proteinExistence type="predicted"/>
<evidence type="ECO:0000256" key="3">
    <source>
        <dbReference type="PROSITE-ProRule" id="PRU00023"/>
    </source>
</evidence>
<reference evidence="5" key="1">
    <citation type="submission" date="2021-02" db="EMBL/GenBank/DDBJ databases">
        <authorList>
            <person name="Dougan E. K."/>
            <person name="Rhodes N."/>
            <person name="Thang M."/>
            <person name="Chan C."/>
        </authorList>
    </citation>
    <scope>NUCLEOTIDE SEQUENCE</scope>
</reference>
<dbReference type="Proteomes" id="UP000604046">
    <property type="component" value="Unassembled WGS sequence"/>
</dbReference>
<organism evidence="5 6">
    <name type="scientific">Symbiodinium natans</name>
    <dbReference type="NCBI Taxonomy" id="878477"/>
    <lineage>
        <taxon>Eukaryota</taxon>
        <taxon>Sar</taxon>
        <taxon>Alveolata</taxon>
        <taxon>Dinophyceae</taxon>
        <taxon>Suessiales</taxon>
        <taxon>Symbiodiniaceae</taxon>
        <taxon>Symbiodinium</taxon>
    </lineage>
</organism>
<dbReference type="AlphaFoldDB" id="A0A812TAH7"/>
<gene>
    <name evidence="5" type="primary">Asb8</name>
    <name evidence="5" type="ORF">SNAT2548_LOCUS28650</name>
</gene>
<name>A0A812TAH7_9DINO</name>
<feature type="repeat" description="ANK" evidence="3">
    <location>
        <begin position="212"/>
        <end position="244"/>
    </location>
</feature>